<dbReference type="Gene3D" id="3.40.190.10">
    <property type="entry name" value="Periplasmic binding protein-like II"/>
    <property type="match status" value="1"/>
</dbReference>
<proteinExistence type="inferred from homology"/>
<dbReference type="InterPro" id="IPR050490">
    <property type="entry name" value="Bact_solute-bd_prot1"/>
</dbReference>
<comment type="subcellular location">
    <subcellularLocation>
        <location evidence="1">Periplasm</location>
    </subcellularLocation>
</comment>
<dbReference type="InterPro" id="IPR006059">
    <property type="entry name" value="SBP"/>
</dbReference>
<comment type="similarity">
    <text evidence="2">Belongs to the bacterial solute-binding protein 1 family.</text>
</comment>
<dbReference type="EMBL" id="CP042817">
    <property type="protein sequence ID" value="QEJ98766.1"/>
    <property type="molecule type" value="Genomic_DNA"/>
</dbReference>
<feature type="chain" id="PRO_5042237160" evidence="3">
    <location>
        <begin position="23"/>
        <end position="965"/>
    </location>
</feature>
<accession>A0AAE6IV34</accession>
<dbReference type="PANTHER" id="PTHR43649:SF27">
    <property type="entry name" value="EXTRACELLULAR SOLUTE-BINDING PROTEIN FAMILY 1"/>
    <property type="match status" value="1"/>
</dbReference>
<evidence type="ECO:0000256" key="3">
    <source>
        <dbReference type="SAM" id="SignalP"/>
    </source>
</evidence>
<dbReference type="Proteomes" id="UP000323594">
    <property type="component" value="Chromosome"/>
</dbReference>
<reference evidence="4 5" key="1">
    <citation type="submission" date="2019-08" db="EMBL/GenBank/DDBJ databases">
        <authorList>
            <person name="Kuhnert P."/>
        </authorList>
    </citation>
    <scope>NUCLEOTIDE SEQUENCE [LARGE SCALE GENOMIC DNA]</scope>
    <source>
        <strain evidence="4 5">B36.5</strain>
    </source>
</reference>
<sequence length="965" mass="108217">MKQSRRMLFAFFLFYASLGALAQESIPYSTYYIQNFASGESFSSPGNEKSGQSITISAAQYAQVSESGTAQKAGGVLQMDEDSWAEYRVYLPKEGGYTIALTYVAGAGTGGALQRSVLINGAVPFKEAGTLRFPRLWNDVSRDYKQVKGNQPFPSQKELFQRQTVVCCDPLGYTLEPFMFYFQKGENTIRLNALREGMLLEELRIEAAEKLPLYAAYYDEAVKAGFQPADIEPIKIQAEDTAAKSSQGIYPINDRTSPLSEPYDPSYIILNTVGGESWSEVGDFISWKLQVPKTGLYRVGFRFKQSFLRGLYATRRLRVNGHIPFTEADDLRFYYDTSFQFAYLGSGGAEPHEYWLLLQEGDNTLTLEVSLGKLGSILQRLERETAVLNELYRKIISITGSSPDVYRDYQLYTRVSDLRETVQTSTGNLQSILADFIAEMGQENERTAGIVRMLSVLKNFDENESQVVQFLVSFKESITAMGKAVMDLTKQPLVLDYIIVSGKNAPPIQAEGNFFQFLVHKVRAFFGSFTNDYTVASGNTGIKGKSIDVWLSTGRDQLEIIRRLINESFEPVYGVKVNLKLINPDMLLPSTFTGNGPDVAIQISNTAPVNFAFRDAAYDLTNFPDFAETIQDFLPAALDSFYFNGGCYALPDQMSFPVMYYRKDIFNSLNLSVPETWEDLLALIPDLQRNYMEVYLDTASPLSLGAAVSMGTGAAINSIFLSRLYQTGGDIYTPDSTACSFDTKTAYEAFKWWTQFYTWHNFPVEADFVTRFRLGEVPIGMVDLSTYTRLSVSAPEIRGDWSIAPVPGTRQKDGSIRRDTPCVTGAGMILKRTVLAKDTVQEAWQFLRWWTNGDTQQKFARSMESILGPAGRYPVASLKAFHAIPWPIEVTKALNAMLKDLRGIPQVPGGYITGRYVRNAFLTVVTNYENPADVLFENIQLINEEIQIKREEFGLDSPQKGTEHE</sequence>
<evidence type="ECO:0000313" key="4">
    <source>
        <dbReference type="EMBL" id="QEJ98766.1"/>
    </source>
</evidence>
<organism evidence="4 5">
    <name type="scientific">Treponema phagedenis</name>
    <dbReference type="NCBI Taxonomy" id="162"/>
    <lineage>
        <taxon>Bacteria</taxon>
        <taxon>Pseudomonadati</taxon>
        <taxon>Spirochaetota</taxon>
        <taxon>Spirochaetia</taxon>
        <taxon>Spirochaetales</taxon>
        <taxon>Treponemataceae</taxon>
        <taxon>Treponema</taxon>
    </lineage>
</organism>
<dbReference type="RefSeq" id="WP_148879860.1">
    <property type="nucleotide sequence ID" value="NZ_CDNC01000049.1"/>
</dbReference>
<dbReference type="PANTHER" id="PTHR43649">
    <property type="entry name" value="ARABINOSE-BINDING PROTEIN-RELATED"/>
    <property type="match status" value="1"/>
</dbReference>
<dbReference type="GO" id="GO:0042597">
    <property type="term" value="C:periplasmic space"/>
    <property type="evidence" value="ECO:0007669"/>
    <property type="project" value="UniProtKB-SubCell"/>
</dbReference>
<dbReference type="GeneID" id="57752546"/>
<gene>
    <name evidence="4" type="ORF">FUT82_12690</name>
</gene>
<dbReference type="Pfam" id="PF13416">
    <property type="entry name" value="SBP_bac_8"/>
    <property type="match status" value="1"/>
</dbReference>
<evidence type="ECO:0000313" key="5">
    <source>
        <dbReference type="Proteomes" id="UP000323594"/>
    </source>
</evidence>
<protein>
    <submittedName>
        <fullName evidence="4">Extracellular solute-binding protein</fullName>
    </submittedName>
</protein>
<feature type="signal peptide" evidence="3">
    <location>
        <begin position="1"/>
        <end position="22"/>
    </location>
</feature>
<evidence type="ECO:0000256" key="2">
    <source>
        <dbReference type="ARBA" id="ARBA00008520"/>
    </source>
</evidence>
<name>A0AAE6IV34_TREPH</name>
<dbReference type="AlphaFoldDB" id="A0AAE6IV34"/>
<evidence type="ECO:0000256" key="1">
    <source>
        <dbReference type="ARBA" id="ARBA00004418"/>
    </source>
</evidence>
<dbReference type="Gene3D" id="2.60.120.260">
    <property type="entry name" value="Galactose-binding domain-like"/>
    <property type="match status" value="2"/>
</dbReference>
<dbReference type="SUPFAM" id="SSF53850">
    <property type="entry name" value="Periplasmic binding protein-like II"/>
    <property type="match status" value="1"/>
</dbReference>
<keyword evidence="3" id="KW-0732">Signal</keyword>